<dbReference type="InterPro" id="IPR018269">
    <property type="entry name" value="Ribosomal_uS13_CS"/>
</dbReference>
<evidence type="ECO:0000256" key="1">
    <source>
        <dbReference type="ARBA" id="ARBA00004496"/>
    </source>
</evidence>
<keyword evidence="5" id="KW-0699">rRNA-binding</keyword>
<evidence type="ECO:0000256" key="3">
    <source>
        <dbReference type="ARBA" id="ARBA00022490"/>
    </source>
</evidence>
<dbReference type="InterPro" id="IPR027437">
    <property type="entry name" value="Rbsml_uS13_C"/>
</dbReference>
<keyword evidence="10 15" id="KW-0687">Ribonucleoprotein</keyword>
<dbReference type="Gene3D" id="4.10.910.10">
    <property type="entry name" value="30s ribosomal protein s13, domain 2"/>
    <property type="match status" value="1"/>
</dbReference>
<dbReference type="InterPro" id="IPR001892">
    <property type="entry name" value="Ribosomal_uS13"/>
</dbReference>
<dbReference type="GO" id="GO:0019843">
    <property type="term" value="F:rRNA binding"/>
    <property type="evidence" value="ECO:0007669"/>
    <property type="project" value="UniProtKB-KW"/>
</dbReference>
<reference evidence="16 17" key="1">
    <citation type="journal article" date="2020" name="Nature">
        <title>Six reference-quality genomes reveal evolution of bat adaptations.</title>
        <authorList>
            <person name="Jebb D."/>
            <person name="Huang Z."/>
            <person name="Pippel M."/>
            <person name="Hughes G.M."/>
            <person name="Lavrichenko K."/>
            <person name="Devanna P."/>
            <person name="Winkler S."/>
            <person name="Jermiin L.S."/>
            <person name="Skirmuntt E.C."/>
            <person name="Katzourakis A."/>
            <person name="Burkitt-Gray L."/>
            <person name="Ray D.A."/>
            <person name="Sullivan K.A.M."/>
            <person name="Roscito J.G."/>
            <person name="Kirilenko B.M."/>
            <person name="Davalos L.M."/>
            <person name="Corthals A.P."/>
            <person name="Power M.L."/>
            <person name="Jones G."/>
            <person name="Ransome R.D."/>
            <person name="Dechmann D.K.N."/>
            <person name="Locatelli A.G."/>
            <person name="Puechmaille S.J."/>
            <person name="Fedrigo O."/>
            <person name="Jarvis E.D."/>
            <person name="Hiller M."/>
            <person name="Vernes S.C."/>
            <person name="Myers E.W."/>
            <person name="Teeling E.C."/>
        </authorList>
    </citation>
    <scope>NUCLEOTIDE SEQUENCE [LARGE SCALE GENOMIC DNA]</scope>
    <source>
        <strain evidence="16">MMolMol1</strain>
        <tissue evidence="16">Muscle</tissue>
    </source>
</reference>
<dbReference type="AlphaFoldDB" id="A0A7J8GTX6"/>
<dbReference type="GO" id="GO:0015935">
    <property type="term" value="C:small ribosomal subunit"/>
    <property type="evidence" value="ECO:0007669"/>
    <property type="project" value="TreeGrafter"/>
</dbReference>
<dbReference type="Gene3D" id="1.10.8.50">
    <property type="match status" value="1"/>
</dbReference>
<dbReference type="Proteomes" id="UP000550707">
    <property type="component" value="Unassembled WGS sequence"/>
</dbReference>
<dbReference type="EMBL" id="JACASF010000008">
    <property type="protein sequence ID" value="KAF6462992.1"/>
    <property type="molecule type" value="Genomic_DNA"/>
</dbReference>
<keyword evidence="4" id="KW-1017">Isopeptide bond</keyword>
<keyword evidence="9" id="KW-0007">Acetylation</keyword>
<keyword evidence="7" id="KW-0694">RNA-binding</keyword>
<dbReference type="InterPro" id="IPR010979">
    <property type="entry name" value="Ribosomal_uS13-like_H2TH"/>
</dbReference>
<evidence type="ECO:0000256" key="7">
    <source>
        <dbReference type="ARBA" id="ARBA00022884"/>
    </source>
</evidence>
<gene>
    <name evidence="16" type="ORF">HJG59_015870</name>
</gene>
<dbReference type="PROSITE" id="PS50159">
    <property type="entry name" value="RIBOSOMAL_S13_2"/>
    <property type="match status" value="1"/>
</dbReference>
<proteinExistence type="inferred from homology"/>
<evidence type="ECO:0000256" key="6">
    <source>
        <dbReference type="ARBA" id="ARBA00022843"/>
    </source>
</evidence>
<comment type="caution">
    <text evidence="16">The sequence shown here is derived from an EMBL/GenBank/DDBJ whole genome shotgun (WGS) entry which is preliminary data.</text>
</comment>
<comment type="subunit">
    <text evidence="11">Component of the small ribosomal subunit.</text>
</comment>
<dbReference type="GO" id="GO:0003735">
    <property type="term" value="F:structural constituent of ribosome"/>
    <property type="evidence" value="ECO:0007669"/>
    <property type="project" value="InterPro"/>
</dbReference>
<keyword evidence="17" id="KW-1185">Reference proteome</keyword>
<comment type="subcellular location">
    <subcellularLocation>
        <location evidence="1">Cytoplasm</location>
    </subcellularLocation>
</comment>
<evidence type="ECO:0000256" key="9">
    <source>
        <dbReference type="ARBA" id="ARBA00022990"/>
    </source>
</evidence>
<dbReference type="PROSITE" id="PS00646">
    <property type="entry name" value="RIBOSOMAL_S13_1"/>
    <property type="match status" value="1"/>
</dbReference>
<sequence length="132" mass="15488">MSLVIPEKFQHILRVLNTNIDGRRKIAFAITAIKGVGRRYAHVVLRKADIDLTKRAGELTEDEVERVITIMQNPRQYKIPDWFLNRQKDVKERLKKIRAHRGLRHFWGLRVRGQHTKTTGRRGRTVGVSKKK</sequence>
<evidence type="ECO:0000256" key="14">
    <source>
        <dbReference type="ARBA" id="ARBA00045746"/>
    </source>
</evidence>
<keyword evidence="6" id="KW-0832">Ubl conjugation</keyword>
<evidence type="ECO:0000256" key="13">
    <source>
        <dbReference type="ARBA" id="ARBA00035468"/>
    </source>
</evidence>
<dbReference type="PIRSF" id="PIRSF002134">
    <property type="entry name" value="Ribosomal_S13"/>
    <property type="match status" value="1"/>
</dbReference>
<comment type="function">
    <text evidence="14">Component of the small ribosomal subunit. The ribosome is a large ribonucleoprotein complex responsible for the synthesis of proteins in the cell.</text>
</comment>
<organism evidence="16 17">
    <name type="scientific">Molossus molossus</name>
    <name type="common">Pallas' mastiff bat</name>
    <name type="synonym">Vespertilio molossus</name>
    <dbReference type="NCBI Taxonomy" id="27622"/>
    <lineage>
        <taxon>Eukaryota</taxon>
        <taxon>Metazoa</taxon>
        <taxon>Chordata</taxon>
        <taxon>Craniata</taxon>
        <taxon>Vertebrata</taxon>
        <taxon>Euteleostomi</taxon>
        <taxon>Mammalia</taxon>
        <taxon>Eutheria</taxon>
        <taxon>Laurasiatheria</taxon>
        <taxon>Chiroptera</taxon>
        <taxon>Yangochiroptera</taxon>
        <taxon>Molossidae</taxon>
        <taxon>Molossus</taxon>
    </lineage>
</organism>
<dbReference type="PANTHER" id="PTHR10871:SF42">
    <property type="entry name" value="SMALL RIBOSOMAL SUBUNIT PROTEIN US13"/>
    <property type="match status" value="1"/>
</dbReference>
<accession>A0A7J8GTX6</accession>
<dbReference type="FunFam" id="1.10.8.50:FF:000002">
    <property type="entry name" value="40S ribosomal protein S18"/>
    <property type="match status" value="1"/>
</dbReference>
<evidence type="ECO:0000256" key="10">
    <source>
        <dbReference type="ARBA" id="ARBA00023274"/>
    </source>
</evidence>
<dbReference type="HAMAP" id="MF_01315">
    <property type="entry name" value="Ribosomal_uS13"/>
    <property type="match status" value="1"/>
</dbReference>
<dbReference type="Pfam" id="PF00416">
    <property type="entry name" value="Ribosomal_S13"/>
    <property type="match status" value="1"/>
</dbReference>
<evidence type="ECO:0000256" key="8">
    <source>
        <dbReference type="ARBA" id="ARBA00022980"/>
    </source>
</evidence>
<evidence type="ECO:0000256" key="4">
    <source>
        <dbReference type="ARBA" id="ARBA00022499"/>
    </source>
</evidence>
<dbReference type="SUPFAM" id="SSF46946">
    <property type="entry name" value="S13-like H2TH domain"/>
    <property type="match status" value="1"/>
</dbReference>
<dbReference type="GO" id="GO:0022626">
    <property type="term" value="C:cytosolic ribosome"/>
    <property type="evidence" value="ECO:0007669"/>
    <property type="project" value="UniProtKB-ARBA"/>
</dbReference>
<keyword evidence="3" id="KW-0963">Cytoplasm</keyword>
<keyword evidence="8 15" id="KW-0689">Ribosomal protein</keyword>
<evidence type="ECO:0000313" key="17">
    <source>
        <dbReference type="Proteomes" id="UP000550707"/>
    </source>
</evidence>
<comment type="similarity">
    <text evidence="2 15">Belongs to the universal ribosomal protein uS13 family.</text>
</comment>
<evidence type="ECO:0000256" key="5">
    <source>
        <dbReference type="ARBA" id="ARBA00022730"/>
    </source>
</evidence>
<evidence type="ECO:0000256" key="11">
    <source>
        <dbReference type="ARBA" id="ARBA00035021"/>
    </source>
</evidence>
<protein>
    <recommendedName>
        <fullName evidence="12">Small ribosomal subunit protein uS13</fullName>
    </recommendedName>
    <alternativeName>
        <fullName evidence="13">40S ribosomal protein S18</fullName>
    </alternativeName>
</protein>
<evidence type="ECO:0000256" key="12">
    <source>
        <dbReference type="ARBA" id="ARBA00035166"/>
    </source>
</evidence>
<evidence type="ECO:0000256" key="15">
    <source>
        <dbReference type="RuleBase" id="RU003830"/>
    </source>
</evidence>
<name>A0A7J8GTX6_MOLMO</name>
<evidence type="ECO:0000313" key="16">
    <source>
        <dbReference type="EMBL" id="KAF6462992.1"/>
    </source>
</evidence>
<dbReference type="FunFam" id="4.10.910.10:FF:000002">
    <property type="entry name" value="40S ribosomal protein S18"/>
    <property type="match status" value="1"/>
</dbReference>
<evidence type="ECO:0000256" key="2">
    <source>
        <dbReference type="ARBA" id="ARBA00008080"/>
    </source>
</evidence>
<dbReference type="GO" id="GO:0006412">
    <property type="term" value="P:translation"/>
    <property type="evidence" value="ECO:0007669"/>
    <property type="project" value="InterPro"/>
</dbReference>
<dbReference type="PANTHER" id="PTHR10871">
    <property type="entry name" value="30S RIBOSOMAL PROTEIN S13/40S RIBOSOMAL PROTEIN S18"/>
    <property type="match status" value="1"/>
</dbReference>